<dbReference type="InterPro" id="IPR016040">
    <property type="entry name" value="NAD(P)-bd_dom"/>
</dbReference>
<feature type="domain" description="NAD(P)-binding" evidence="6">
    <location>
        <begin position="91"/>
        <end position="301"/>
    </location>
</feature>
<evidence type="ECO:0000256" key="5">
    <source>
        <dbReference type="SAM" id="MobiDB-lite"/>
    </source>
</evidence>
<keyword evidence="2" id="KW-0150">Chloroplast</keyword>
<gene>
    <name evidence="7" type="ORF">VFH_VI126760</name>
</gene>
<protein>
    <recommendedName>
        <fullName evidence="6">NAD(P)-binding domain-containing protein</fullName>
    </recommendedName>
</protein>
<evidence type="ECO:0000256" key="1">
    <source>
        <dbReference type="ARBA" id="ARBA00004229"/>
    </source>
</evidence>
<evidence type="ECO:0000259" key="6">
    <source>
        <dbReference type="Pfam" id="PF13460"/>
    </source>
</evidence>
<dbReference type="Proteomes" id="UP001157006">
    <property type="component" value="Chromosome 6"/>
</dbReference>
<reference evidence="7 8" key="1">
    <citation type="submission" date="2023-01" db="EMBL/GenBank/DDBJ databases">
        <authorList>
            <person name="Kreplak J."/>
        </authorList>
    </citation>
    <scope>NUCLEOTIDE SEQUENCE [LARGE SCALE GENOMIC DNA]</scope>
</reference>
<dbReference type="InterPro" id="IPR036291">
    <property type="entry name" value="NAD(P)-bd_dom_sf"/>
</dbReference>
<feature type="region of interest" description="Disordered" evidence="5">
    <location>
        <begin position="330"/>
        <end position="527"/>
    </location>
</feature>
<feature type="compositionally biased region" description="Polar residues" evidence="5">
    <location>
        <begin position="469"/>
        <end position="482"/>
    </location>
</feature>
<dbReference type="PANTHER" id="PTHR47285:SF1">
    <property type="entry name" value="PROTEIN TIC 62, CHLOROPLASTIC"/>
    <property type="match status" value="1"/>
</dbReference>
<feature type="compositionally biased region" description="Polar residues" evidence="5">
    <location>
        <begin position="59"/>
        <end position="72"/>
    </location>
</feature>
<sequence>MSMDVFSLTSTTIPSTLTHTHAAPDKPSCHLHLSKHSHFMRYPLITTLTSNRIRSCSSIRAQASGSTKSSTAEGIPEKTDSKDDNLVFVAGATGKVGSRTVRELIKLGFKVRAGVRNAQKAGALVQSVKQLKLDGASGGGEAVEKLEIVECDLEKPNQIGSALGNASTVICTIGASEKEIFDITGPCRIDYKATKNLVDAATVAKVNHFILVTSLGTNKFGFPAAILNLFWGVLIWKRKAEEALLASGIPYTIVRPGGMERPTDAYKETHNVTLSTEDTLFGGQVSNLQVAELMATMAKNPDLSYCKIVEVIAETTAPLTPAEKLLTTIPSQRPYVSPPKKPDTATVSNPGPPDNVVAEVLSIAPEIETEQPKPVAKTEQPLSPYTAYDDLKPPSSPSPTKPSEKKQINISDAVPTPISSDTPGSIQEIDGISQTTSSSKAKESLSPYAAYPDLKPPSSPSPSVPTTSISKIDTVVSSNGAAQLSVEDTPKDDGQPLHEPKSRPLSPYAMYEDLKPPASPSPSFRKS</sequence>
<evidence type="ECO:0000256" key="2">
    <source>
        <dbReference type="ARBA" id="ARBA00022528"/>
    </source>
</evidence>
<feature type="region of interest" description="Disordered" evidence="5">
    <location>
        <begin position="59"/>
        <end position="78"/>
    </location>
</feature>
<dbReference type="Gene3D" id="3.40.50.720">
    <property type="entry name" value="NAD(P)-binding Rossmann-like Domain"/>
    <property type="match status" value="1"/>
</dbReference>
<feature type="compositionally biased region" description="Basic and acidic residues" evidence="5">
    <location>
        <begin position="488"/>
        <end position="502"/>
    </location>
</feature>
<dbReference type="AlphaFoldDB" id="A0AAV1BCP3"/>
<evidence type="ECO:0000256" key="4">
    <source>
        <dbReference type="ARBA" id="ARBA00022946"/>
    </source>
</evidence>
<feature type="compositionally biased region" description="Pro residues" evidence="5">
    <location>
        <begin position="454"/>
        <end position="463"/>
    </location>
</feature>
<dbReference type="EMBL" id="OX451741">
    <property type="protein sequence ID" value="CAI8618512.1"/>
    <property type="molecule type" value="Genomic_DNA"/>
</dbReference>
<keyword evidence="3" id="KW-0934">Plastid</keyword>
<proteinExistence type="predicted"/>
<dbReference type="InterPro" id="IPR044719">
    <property type="entry name" value="TIC62"/>
</dbReference>
<dbReference type="CDD" id="cd05243">
    <property type="entry name" value="SDR_a5"/>
    <property type="match status" value="1"/>
</dbReference>
<organism evidence="7 8">
    <name type="scientific">Vicia faba</name>
    <name type="common">Broad bean</name>
    <name type="synonym">Faba vulgaris</name>
    <dbReference type="NCBI Taxonomy" id="3906"/>
    <lineage>
        <taxon>Eukaryota</taxon>
        <taxon>Viridiplantae</taxon>
        <taxon>Streptophyta</taxon>
        <taxon>Embryophyta</taxon>
        <taxon>Tracheophyta</taxon>
        <taxon>Spermatophyta</taxon>
        <taxon>Magnoliopsida</taxon>
        <taxon>eudicotyledons</taxon>
        <taxon>Gunneridae</taxon>
        <taxon>Pentapetalae</taxon>
        <taxon>rosids</taxon>
        <taxon>fabids</taxon>
        <taxon>Fabales</taxon>
        <taxon>Fabaceae</taxon>
        <taxon>Papilionoideae</taxon>
        <taxon>50 kb inversion clade</taxon>
        <taxon>NPAAA clade</taxon>
        <taxon>Hologalegina</taxon>
        <taxon>IRL clade</taxon>
        <taxon>Fabeae</taxon>
        <taxon>Vicia</taxon>
    </lineage>
</organism>
<dbReference type="GO" id="GO:0009507">
    <property type="term" value="C:chloroplast"/>
    <property type="evidence" value="ECO:0007669"/>
    <property type="project" value="UniProtKB-SubCell"/>
</dbReference>
<accession>A0AAV1BCP3</accession>
<dbReference type="Pfam" id="PF13460">
    <property type="entry name" value="NAD_binding_10"/>
    <property type="match status" value="1"/>
</dbReference>
<dbReference type="FunFam" id="3.40.50.720:FF:000499">
    <property type="entry name" value="Protein TIC 62, chloroplastic"/>
    <property type="match status" value="1"/>
</dbReference>
<evidence type="ECO:0000313" key="7">
    <source>
        <dbReference type="EMBL" id="CAI8618512.1"/>
    </source>
</evidence>
<dbReference type="SUPFAM" id="SSF51735">
    <property type="entry name" value="NAD(P)-binding Rossmann-fold domains"/>
    <property type="match status" value="1"/>
</dbReference>
<comment type="subcellular location">
    <subcellularLocation>
        <location evidence="1">Plastid</location>
        <location evidence="1">Chloroplast</location>
    </subcellularLocation>
</comment>
<keyword evidence="4" id="KW-0809">Transit peptide</keyword>
<keyword evidence="8" id="KW-1185">Reference proteome</keyword>
<name>A0AAV1BCP3_VICFA</name>
<dbReference type="PANTHER" id="PTHR47285">
    <property type="entry name" value="PROTEIN TIC 62, CHLOROPLASTIC"/>
    <property type="match status" value="1"/>
</dbReference>
<evidence type="ECO:0000256" key="3">
    <source>
        <dbReference type="ARBA" id="ARBA00022640"/>
    </source>
</evidence>
<evidence type="ECO:0000313" key="8">
    <source>
        <dbReference type="Proteomes" id="UP001157006"/>
    </source>
</evidence>